<organism evidence="1 2">
    <name type="scientific">Rhodonellum psychrophilum GCM71 = DSM 17998</name>
    <dbReference type="NCBI Taxonomy" id="1123057"/>
    <lineage>
        <taxon>Bacteria</taxon>
        <taxon>Pseudomonadati</taxon>
        <taxon>Bacteroidota</taxon>
        <taxon>Cytophagia</taxon>
        <taxon>Cytophagales</taxon>
        <taxon>Cytophagaceae</taxon>
        <taxon>Rhodonellum</taxon>
    </lineage>
</organism>
<proteinExistence type="predicted"/>
<reference evidence="1 2" key="1">
    <citation type="journal article" date="2013" name="Genome Announc.">
        <title>Draft Genome Sequence of the Psychrophilic and Alkaliphilic Rhodonellum psychrophilum Strain GCM71T.</title>
        <authorList>
            <person name="Hauptmann A.L."/>
            <person name="Glaring M.A."/>
            <person name="Hallin P.F."/>
            <person name="Prieme A."/>
            <person name="Stougaard P."/>
        </authorList>
    </citation>
    <scope>NUCLEOTIDE SEQUENCE [LARGE SCALE GENOMIC DNA]</scope>
    <source>
        <strain evidence="1 2">GCM71</strain>
    </source>
</reference>
<name>U5BUF9_9BACT</name>
<dbReference type="eggNOG" id="ENOG5032VYW">
    <property type="taxonomic scope" value="Bacteria"/>
</dbReference>
<accession>U5BUF9</accession>
<evidence type="ECO:0000313" key="1">
    <source>
        <dbReference type="EMBL" id="ERM81508.1"/>
    </source>
</evidence>
<protein>
    <recommendedName>
        <fullName evidence="3">Outer membrane protein beta-barrel domain-containing protein</fullName>
    </recommendedName>
</protein>
<evidence type="ECO:0008006" key="3">
    <source>
        <dbReference type="Google" id="ProtNLM"/>
    </source>
</evidence>
<gene>
    <name evidence="1" type="ORF">P872_10340</name>
</gene>
<evidence type="ECO:0000313" key="2">
    <source>
        <dbReference type="Proteomes" id="UP000016843"/>
    </source>
</evidence>
<dbReference type="Proteomes" id="UP000016843">
    <property type="component" value="Unassembled WGS sequence"/>
</dbReference>
<dbReference type="AlphaFoldDB" id="U5BUF9"/>
<sequence>MRTFISILILLCTLKISNAQYIRDHISIGIGPSMLYGDNAGEYTAFKFKILPSATLAYNNQIADIMDLRATFGVQMLNSGGYDPLNTGRVVRWGDNDQAFDFKGNAYFGDIMSVVNFNPNIPGRAGEIANFYAGLGLGVMYVNRDQEVLKNGRIENEILLEGEIIKSKQSTTLAYLPFRVGVSTNLESDWDYSFDFSLFTALDSGLDGNNMKTKRIKPDMMGQFQIVIKRYFGRSW</sequence>
<comment type="caution">
    <text evidence="1">The sequence shown here is derived from an EMBL/GenBank/DDBJ whole genome shotgun (WGS) entry which is preliminary data.</text>
</comment>
<dbReference type="EMBL" id="AWXR01000049">
    <property type="protein sequence ID" value="ERM81508.1"/>
    <property type="molecule type" value="Genomic_DNA"/>
</dbReference>
<keyword evidence="2" id="KW-1185">Reference proteome</keyword>